<evidence type="ECO:0000313" key="3">
    <source>
        <dbReference type="Proteomes" id="UP000515908"/>
    </source>
</evidence>
<keyword evidence="3" id="KW-1185">Reference proteome</keyword>
<protein>
    <submittedName>
        <fullName evidence="2">Uncharacterized protein</fullName>
    </submittedName>
</protein>
<feature type="compositionally biased region" description="Polar residues" evidence="1">
    <location>
        <begin position="132"/>
        <end position="158"/>
    </location>
</feature>
<organism evidence="2 3">
    <name type="scientific">Angomonas deanei</name>
    <dbReference type="NCBI Taxonomy" id="59799"/>
    <lineage>
        <taxon>Eukaryota</taxon>
        <taxon>Discoba</taxon>
        <taxon>Euglenozoa</taxon>
        <taxon>Kinetoplastea</taxon>
        <taxon>Metakinetoplastina</taxon>
        <taxon>Trypanosomatida</taxon>
        <taxon>Trypanosomatidae</taxon>
        <taxon>Strigomonadinae</taxon>
        <taxon>Angomonas</taxon>
    </lineage>
</organism>
<gene>
    <name evidence="2" type="ORF">ADEAN_000098900</name>
</gene>
<feature type="region of interest" description="Disordered" evidence="1">
    <location>
        <begin position="199"/>
        <end position="219"/>
    </location>
</feature>
<dbReference type="VEuPathDB" id="TriTrypDB:ADEAN_000098900"/>
<dbReference type="AlphaFoldDB" id="A0A7G2C1P6"/>
<dbReference type="EMBL" id="LR877146">
    <property type="protein sequence ID" value="CAD2213546.1"/>
    <property type="molecule type" value="Genomic_DNA"/>
</dbReference>
<feature type="region of interest" description="Disordered" evidence="1">
    <location>
        <begin position="132"/>
        <end position="166"/>
    </location>
</feature>
<evidence type="ECO:0000313" key="2">
    <source>
        <dbReference type="EMBL" id="CAD2213546.1"/>
    </source>
</evidence>
<proteinExistence type="predicted"/>
<dbReference type="Proteomes" id="UP000515908">
    <property type="component" value="Chromosome 02"/>
</dbReference>
<name>A0A7G2C1P6_9TRYP</name>
<evidence type="ECO:0000256" key="1">
    <source>
        <dbReference type="SAM" id="MobiDB-lite"/>
    </source>
</evidence>
<feature type="region of interest" description="Disordered" evidence="1">
    <location>
        <begin position="69"/>
        <end position="90"/>
    </location>
</feature>
<reference evidence="2 3" key="1">
    <citation type="submission" date="2020-08" db="EMBL/GenBank/DDBJ databases">
        <authorList>
            <person name="Newling K."/>
            <person name="Davey J."/>
            <person name="Forrester S."/>
        </authorList>
    </citation>
    <scope>NUCLEOTIDE SEQUENCE [LARGE SCALE GENOMIC DNA]</scope>
    <source>
        <strain evidence="3">Crithidia deanei Carvalho (ATCC PRA-265)</strain>
    </source>
</reference>
<sequence>MDSTDYEVREQSAFDTMSYGVEIFSPFTKQWKKAVVQVVKGSPKDKLGNNSNNNNDDDEETFIGVHVLTQHTEKSSSSKKGSPSSPKKRKFNDVNLTTLLEVYDLCPSVAYKPLSLEIRAALKLLLSDDCSKTYTTHGTPRSTSGTPVNSRTGTNSPGSFPLHNNPIRRPSPTYIHSPEVPHMSRGNSLASLTHMRVASQQSIASDQQDTRTEPYQSTTRQVSVKKDLLTPFVKNDTVVFKDSRSTRKMDHTPLPSHNSSFHDVLKTTGAKQENSIHSLEELFDIELTVRCFRTCMPKVEVRPHSNTHGIIVGEGGKNVESGDSEASKEAGTLFFRLS</sequence>
<accession>A0A7G2C1P6</accession>